<evidence type="ECO:0000313" key="1">
    <source>
        <dbReference type="EMBL" id="GMS92261.1"/>
    </source>
</evidence>
<dbReference type="AlphaFoldDB" id="A0AAV5T9K7"/>
<accession>A0AAV5T9K7</accession>
<protein>
    <submittedName>
        <fullName evidence="1">Uncharacterized protein</fullName>
    </submittedName>
</protein>
<sequence length="79" mass="9355">MRRDTQWHKHTRHRIRASLIRKVSDLVDGMIEVCKVNPPKNRKGVDYEQIVSSSQNTPIDERSKHQKLHVHKFMTPRDG</sequence>
<dbReference type="EMBL" id="BTSX01000004">
    <property type="protein sequence ID" value="GMS92261.1"/>
    <property type="molecule type" value="Genomic_DNA"/>
</dbReference>
<comment type="caution">
    <text evidence="1">The sequence shown here is derived from an EMBL/GenBank/DDBJ whole genome shotgun (WGS) entry which is preliminary data.</text>
</comment>
<evidence type="ECO:0000313" key="2">
    <source>
        <dbReference type="Proteomes" id="UP001432027"/>
    </source>
</evidence>
<keyword evidence="2" id="KW-1185">Reference proteome</keyword>
<gene>
    <name evidence="1" type="ORF">PENTCL1PPCAC_14436</name>
</gene>
<reference evidence="1" key="1">
    <citation type="submission" date="2023-10" db="EMBL/GenBank/DDBJ databases">
        <title>Genome assembly of Pristionchus species.</title>
        <authorList>
            <person name="Yoshida K."/>
            <person name="Sommer R.J."/>
        </authorList>
    </citation>
    <scope>NUCLEOTIDE SEQUENCE</scope>
    <source>
        <strain evidence="1">RS0144</strain>
    </source>
</reference>
<name>A0AAV5T9K7_9BILA</name>
<dbReference type="Proteomes" id="UP001432027">
    <property type="component" value="Unassembled WGS sequence"/>
</dbReference>
<proteinExistence type="predicted"/>
<organism evidence="1 2">
    <name type="scientific">Pristionchus entomophagus</name>
    <dbReference type="NCBI Taxonomy" id="358040"/>
    <lineage>
        <taxon>Eukaryota</taxon>
        <taxon>Metazoa</taxon>
        <taxon>Ecdysozoa</taxon>
        <taxon>Nematoda</taxon>
        <taxon>Chromadorea</taxon>
        <taxon>Rhabditida</taxon>
        <taxon>Rhabditina</taxon>
        <taxon>Diplogasteromorpha</taxon>
        <taxon>Diplogasteroidea</taxon>
        <taxon>Neodiplogasteridae</taxon>
        <taxon>Pristionchus</taxon>
    </lineage>
</organism>